<evidence type="ECO:0000256" key="2">
    <source>
        <dbReference type="ARBA" id="ARBA00022475"/>
    </source>
</evidence>
<proteinExistence type="predicted"/>
<evidence type="ECO:0000313" key="11">
    <source>
        <dbReference type="Proteomes" id="UP000245474"/>
    </source>
</evidence>
<evidence type="ECO:0000256" key="4">
    <source>
        <dbReference type="ARBA" id="ARBA00022989"/>
    </source>
</evidence>
<dbReference type="PANTHER" id="PTHR32309:SF13">
    <property type="entry name" value="FERRIC ENTEROBACTIN TRANSPORT PROTEIN FEPE"/>
    <property type="match status" value="1"/>
</dbReference>
<dbReference type="Proteomes" id="UP000245474">
    <property type="component" value="Unassembled WGS sequence"/>
</dbReference>
<feature type="domain" description="Polysaccharide chain length determinant N-terminal" evidence="9">
    <location>
        <begin position="33"/>
        <end position="86"/>
    </location>
</feature>
<feature type="region of interest" description="Disordered" evidence="7">
    <location>
        <begin position="1"/>
        <end position="22"/>
    </location>
</feature>
<gene>
    <name evidence="10" type="ORF">DEM34_10200</name>
</gene>
<keyword evidence="5 8" id="KW-0472">Membrane</keyword>
<keyword evidence="3 8" id="KW-0812">Transmembrane</keyword>
<feature type="coiled-coil region" evidence="6">
    <location>
        <begin position="177"/>
        <end position="204"/>
    </location>
</feature>
<keyword evidence="11" id="KW-1185">Reference proteome</keyword>
<keyword evidence="2" id="KW-1003">Cell membrane</keyword>
<dbReference type="PANTHER" id="PTHR32309">
    <property type="entry name" value="TYROSINE-PROTEIN KINASE"/>
    <property type="match status" value="1"/>
</dbReference>
<sequence length="313" mass="33965">MTKIPMPWGQHVTEDDQRGTPSTARREEMLADDEISLFDLWDVLMDRKWVVLGVFVLVVLASGLYALSRPDTVSLRAVVALGQVGRDEQTPLPDAATVVDELNRMLIPQRMREADGGLATPAASVSSAPARLVELTVEAPAAGLDAHRTLLADVADALLAHQQRQREALLAPARERRERLAEDAATMEETIAALRERMAGMREAQSAVGIGPAARIAALNAEALILQELSDLRRERREVLGELAELEQETAAVSPARLVTEPAVTARGSEPSAGLILALGVVLGGMLGIFAAFFWEFVARANEHRRERGTARH</sequence>
<dbReference type="GO" id="GO:0005886">
    <property type="term" value="C:plasma membrane"/>
    <property type="evidence" value="ECO:0007669"/>
    <property type="project" value="UniProtKB-SubCell"/>
</dbReference>
<organism evidence="10 11">
    <name type="scientific">Sediminicurvatus halobius</name>
    <dbReference type="NCBI Taxonomy" id="2182432"/>
    <lineage>
        <taxon>Bacteria</taxon>
        <taxon>Pseudomonadati</taxon>
        <taxon>Pseudomonadota</taxon>
        <taxon>Gammaproteobacteria</taxon>
        <taxon>Chromatiales</taxon>
        <taxon>Ectothiorhodospiraceae</taxon>
        <taxon>Sediminicurvatus</taxon>
    </lineage>
</organism>
<keyword evidence="6" id="KW-0175">Coiled coil</keyword>
<dbReference type="InterPro" id="IPR003856">
    <property type="entry name" value="LPS_length_determ_N"/>
</dbReference>
<dbReference type="EMBL" id="QFFI01000014">
    <property type="protein sequence ID" value="PWG62960.1"/>
    <property type="molecule type" value="Genomic_DNA"/>
</dbReference>
<protein>
    <recommendedName>
        <fullName evidence="9">Polysaccharide chain length determinant N-terminal domain-containing protein</fullName>
    </recommendedName>
</protein>
<accession>A0A2U2N1F8</accession>
<comment type="caution">
    <text evidence="10">The sequence shown here is derived from an EMBL/GenBank/DDBJ whole genome shotgun (WGS) entry which is preliminary data.</text>
</comment>
<feature type="transmembrane region" description="Helical" evidence="8">
    <location>
        <begin position="275"/>
        <end position="295"/>
    </location>
</feature>
<keyword evidence="4 8" id="KW-1133">Transmembrane helix</keyword>
<dbReference type="AlphaFoldDB" id="A0A2U2N1F8"/>
<dbReference type="Pfam" id="PF02706">
    <property type="entry name" value="Wzz"/>
    <property type="match status" value="1"/>
</dbReference>
<comment type="subcellular location">
    <subcellularLocation>
        <location evidence="1">Cell membrane</location>
        <topology evidence="1">Multi-pass membrane protein</topology>
    </subcellularLocation>
</comment>
<evidence type="ECO:0000256" key="5">
    <source>
        <dbReference type="ARBA" id="ARBA00023136"/>
    </source>
</evidence>
<feature type="transmembrane region" description="Helical" evidence="8">
    <location>
        <begin position="49"/>
        <end position="67"/>
    </location>
</feature>
<evidence type="ECO:0000256" key="7">
    <source>
        <dbReference type="SAM" id="MobiDB-lite"/>
    </source>
</evidence>
<name>A0A2U2N1F8_9GAMM</name>
<dbReference type="GO" id="GO:0004713">
    <property type="term" value="F:protein tyrosine kinase activity"/>
    <property type="evidence" value="ECO:0007669"/>
    <property type="project" value="TreeGrafter"/>
</dbReference>
<evidence type="ECO:0000256" key="3">
    <source>
        <dbReference type="ARBA" id="ARBA00022692"/>
    </source>
</evidence>
<evidence type="ECO:0000259" key="9">
    <source>
        <dbReference type="Pfam" id="PF02706"/>
    </source>
</evidence>
<dbReference type="InterPro" id="IPR050445">
    <property type="entry name" value="Bact_polysacc_biosynth/exp"/>
</dbReference>
<evidence type="ECO:0000256" key="6">
    <source>
        <dbReference type="SAM" id="Coils"/>
    </source>
</evidence>
<reference evidence="10 11" key="1">
    <citation type="submission" date="2018-05" db="EMBL/GenBank/DDBJ databases">
        <title>Spiribacter halobius sp. nov., a moderately halophilic bacterium isolated from marine solar saltern.</title>
        <authorList>
            <person name="Zheng W.-S."/>
            <person name="Lu D.-C."/>
            <person name="Du Z.-J."/>
        </authorList>
    </citation>
    <scope>NUCLEOTIDE SEQUENCE [LARGE SCALE GENOMIC DNA]</scope>
    <source>
        <strain evidence="10 11">E85</strain>
    </source>
</reference>
<evidence type="ECO:0000256" key="8">
    <source>
        <dbReference type="SAM" id="Phobius"/>
    </source>
</evidence>
<feature type="compositionally biased region" description="Basic and acidic residues" evidence="7">
    <location>
        <begin position="12"/>
        <end position="22"/>
    </location>
</feature>
<evidence type="ECO:0000313" key="10">
    <source>
        <dbReference type="EMBL" id="PWG62960.1"/>
    </source>
</evidence>
<evidence type="ECO:0000256" key="1">
    <source>
        <dbReference type="ARBA" id="ARBA00004651"/>
    </source>
</evidence>